<comment type="caution">
    <text evidence="1">The sequence shown here is derived from an EMBL/GenBank/DDBJ whole genome shotgun (WGS) entry which is preliminary data.</text>
</comment>
<gene>
    <name evidence="1" type="ORF">LWI29_030796</name>
</gene>
<dbReference type="PANTHER" id="PTHR36740:SF1">
    <property type="entry name" value="PRC-BARREL DOMAIN-CONTAINING PROTEIN"/>
    <property type="match status" value="1"/>
</dbReference>
<name>A0AA39T7R4_ACESA</name>
<reference evidence="1" key="1">
    <citation type="journal article" date="2022" name="Plant J.">
        <title>Strategies of tolerance reflected in two North American maple genomes.</title>
        <authorList>
            <person name="McEvoy S.L."/>
            <person name="Sezen U.U."/>
            <person name="Trouern-Trend A."/>
            <person name="McMahon S.M."/>
            <person name="Schaberg P.G."/>
            <person name="Yang J."/>
            <person name="Wegrzyn J.L."/>
            <person name="Swenson N.G."/>
        </authorList>
    </citation>
    <scope>NUCLEOTIDE SEQUENCE</scope>
    <source>
        <strain evidence="1">NS2018</strain>
    </source>
</reference>
<reference evidence="1" key="2">
    <citation type="submission" date="2023-06" db="EMBL/GenBank/DDBJ databases">
        <authorList>
            <person name="Swenson N.G."/>
            <person name="Wegrzyn J.L."/>
            <person name="Mcevoy S.L."/>
        </authorList>
    </citation>
    <scope>NUCLEOTIDE SEQUENCE</scope>
    <source>
        <strain evidence="1">NS2018</strain>
        <tissue evidence="1">Leaf</tissue>
    </source>
</reference>
<evidence type="ECO:0000313" key="1">
    <source>
        <dbReference type="EMBL" id="KAK0602144.1"/>
    </source>
</evidence>
<sequence length="115" mass="13095">MFGELKLKGELDVDSKPKELKEEKRSEVGFEEKEDEIETGLYLEKWVVLVVEVKPNLFSGEAERFLLEDVSQVGDVVLVPIADEDRKQSCAVYLRESVTRNQAKSMNQVQTLMGC</sequence>
<accession>A0AA39T7R4</accession>
<protein>
    <submittedName>
        <fullName evidence="1">Uncharacterized protein</fullName>
    </submittedName>
</protein>
<proteinExistence type="predicted"/>
<dbReference type="PANTHER" id="PTHR36740">
    <property type="entry name" value="PRC DOMAIN-CONTAINING PROTEIN"/>
    <property type="match status" value="1"/>
</dbReference>
<dbReference type="Proteomes" id="UP001168877">
    <property type="component" value="Unassembled WGS sequence"/>
</dbReference>
<dbReference type="AlphaFoldDB" id="A0AA39T7R4"/>
<organism evidence="1 2">
    <name type="scientific">Acer saccharum</name>
    <name type="common">Sugar maple</name>
    <dbReference type="NCBI Taxonomy" id="4024"/>
    <lineage>
        <taxon>Eukaryota</taxon>
        <taxon>Viridiplantae</taxon>
        <taxon>Streptophyta</taxon>
        <taxon>Embryophyta</taxon>
        <taxon>Tracheophyta</taxon>
        <taxon>Spermatophyta</taxon>
        <taxon>Magnoliopsida</taxon>
        <taxon>eudicotyledons</taxon>
        <taxon>Gunneridae</taxon>
        <taxon>Pentapetalae</taxon>
        <taxon>rosids</taxon>
        <taxon>malvids</taxon>
        <taxon>Sapindales</taxon>
        <taxon>Sapindaceae</taxon>
        <taxon>Hippocastanoideae</taxon>
        <taxon>Acereae</taxon>
        <taxon>Acer</taxon>
    </lineage>
</organism>
<evidence type="ECO:0000313" key="2">
    <source>
        <dbReference type="Proteomes" id="UP001168877"/>
    </source>
</evidence>
<dbReference type="EMBL" id="JAUESC010000003">
    <property type="protein sequence ID" value="KAK0602144.1"/>
    <property type="molecule type" value="Genomic_DNA"/>
</dbReference>
<keyword evidence="2" id="KW-1185">Reference proteome</keyword>